<dbReference type="PANTHER" id="PTHR48041:SF91">
    <property type="entry name" value="ABC TRANSPORTER G FAMILY MEMBER 28"/>
    <property type="match status" value="1"/>
</dbReference>
<dbReference type="OrthoDB" id="66620at2759"/>
<keyword evidence="9" id="KW-1185">Reference proteome</keyword>
<dbReference type="InterPro" id="IPR003439">
    <property type="entry name" value="ABC_transporter-like_ATP-bd"/>
</dbReference>
<keyword evidence="5" id="KW-0472">Membrane</keyword>
<proteinExistence type="predicted"/>
<keyword evidence="2" id="KW-0813">Transport</keyword>
<dbReference type="PANTHER" id="PTHR48041">
    <property type="entry name" value="ABC TRANSPORTER G FAMILY MEMBER 28"/>
    <property type="match status" value="1"/>
</dbReference>
<name>A0A8T1V8D8_9STRA</name>
<evidence type="ECO:0000313" key="8">
    <source>
        <dbReference type="EMBL" id="KAG7376359.1"/>
    </source>
</evidence>
<evidence type="ECO:0000313" key="9">
    <source>
        <dbReference type="Proteomes" id="UP000694044"/>
    </source>
</evidence>
<sequence length="572" mass="60659">MIPTGSKADGSGSHFVQNFAVFLKFADDVAMIAGGNTPSSFQKSSTTNSMEGTSSIRDDNSSKPMLGATAVSVSEQAGSAPGESVKTEVFRSEEADGSIVTKTVRTTRRTVESSTGALVTTIEVETTTETESTDGTTSTTVTTSMYEEIEVLDISGDMEIVEYVEEYETYEDNSTPSTIHLSTVPFTDTSMETAYRIVTSVTSAQSTEESEQTTTYTTETPYTTVTSEVVAEVPSSTQVTSETTQTPYTTVTSEVTSAPSIEESEQTTTYTTETSEVVAEVPSSTQVTSETTETPYTTVASEWLARSRNGGKLLHAAIASTCESEGEFARSTNKVSKKDTHTRKKAINASVGVPHSSVDADLTPSARAAAAWGEEIGSVSTVTAHLSKCIQALVVHRGHSVRLAFEDLSCAGQVNESSKEATEVVKGVTGYAESGMMTAVIGAGRAGKTAFLAALAGEGCWFGDEHAVWHGTTMVREAMCLSAGLRQGDDILESRKLETVEACLELLGLTELADQHIASCSAVETSLVAIGVELAFAPSVLLLDEPTRGLDEKSVHRIVRVLDLLAHTGRSW</sequence>
<feature type="domain" description="ABC transporter" evidence="7">
    <location>
        <begin position="426"/>
        <end position="547"/>
    </location>
</feature>
<gene>
    <name evidence="8" type="ORF">PHYPSEUDO_013666</name>
</gene>
<comment type="caution">
    <text evidence="8">The sequence shown here is derived from an EMBL/GenBank/DDBJ whole genome shotgun (WGS) entry which is preliminary data.</text>
</comment>
<dbReference type="GO" id="GO:0016020">
    <property type="term" value="C:membrane"/>
    <property type="evidence" value="ECO:0007669"/>
    <property type="project" value="UniProtKB-SubCell"/>
</dbReference>
<comment type="subcellular location">
    <subcellularLocation>
        <location evidence="1">Membrane</location>
        <topology evidence="1">Multi-pass membrane protein</topology>
    </subcellularLocation>
</comment>
<dbReference type="EMBL" id="JAGDFM010000719">
    <property type="protein sequence ID" value="KAG7376359.1"/>
    <property type="molecule type" value="Genomic_DNA"/>
</dbReference>
<evidence type="ECO:0000256" key="6">
    <source>
        <dbReference type="SAM" id="MobiDB-lite"/>
    </source>
</evidence>
<feature type="region of interest" description="Disordered" evidence="6">
    <location>
        <begin position="233"/>
        <end position="273"/>
    </location>
</feature>
<evidence type="ECO:0000256" key="4">
    <source>
        <dbReference type="ARBA" id="ARBA00022989"/>
    </source>
</evidence>
<protein>
    <recommendedName>
        <fullName evidence="7">ABC transporter domain-containing protein</fullName>
    </recommendedName>
</protein>
<evidence type="ECO:0000256" key="2">
    <source>
        <dbReference type="ARBA" id="ARBA00022448"/>
    </source>
</evidence>
<dbReference type="GO" id="GO:0042626">
    <property type="term" value="F:ATPase-coupled transmembrane transporter activity"/>
    <property type="evidence" value="ECO:0007669"/>
    <property type="project" value="TreeGrafter"/>
</dbReference>
<evidence type="ECO:0000256" key="3">
    <source>
        <dbReference type="ARBA" id="ARBA00022692"/>
    </source>
</evidence>
<organism evidence="8 9">
    <name type="scientific">Phytophthora pseudosyringae</name>
    <dbReference type="NCBI Taxonomy" id="221518"/>
    <lineage>
        <taxon>Eukaryota</taxon>
        <taxon>Sar</taxon>
        <taxon>Stramenopiles</taxon>
        <taxon>Oomycota</taxon>
        <taxon>Peronosporomycetes</taxon>
        <taxon>Peronosporales</taxon>
        <taxon>Peronosporaceae</taxon>
        <taxon>Phytophthora</taxon>
    </lineage>
</organism>
<feature type="region of interest" description="Disordered" evidence="6">
    <location>
        <begin position="35"/>
        <end position="65"/>
    </location>
</feature>
<dbReference type="Proteomes" id="UP000694044">
    <property type="component" value="Unassembled WGS sequence"/>
</dbReference>
<evidence type="ECO:0000256" key="5">
    <source>
        <dbReference type="ARBA" id="ARBA00023136"/>
    </source>
</evidence>
<dbReference type="Pfam" id="PF00005">
    <property type="entry name" value="ABC_tran"/>
    <property type="match status" value="1"/>
</dbReference>
<dbReference type="InterPro" id="IPR050352">
    <property type="entry name" value="ABCG_transporters"/>
</dbReference>
<dbReference type="GO" id="GO:0016887">
    <property type="term" value="F:ATP hydrolysis activity"/>
    <property type="evidence" value="ECO:0007669"/>
    <property type="project" value="InterPro"/>
</dbReference>
<keyword evidence="4" id="KW-1133">Transmembrane helix</keyword>
<accession>A0A8T1V8D8</accession>
<reference evidence="8" key="1">
    <citation type="submission" date="2021-02" db="EMBL/GenBank/DDBJ databases">
        <authorList>
            <person name="Palmer J.M."/>
        </authorList>
    </citation>
    <scope>NUCLEOTIDE SEQUENCE</scope>
    <source>
        <strain evidence="8">SCRP734</strain>
    </source>
</reference>
<keyword evidence="3" id="KW-0812">Transmembrane</keyword>
<evidence type="ECO:0000256" key="1">
    <source>
        <dbReference type="ARBA" id="ARBA00004141"/>
    </source>
</evidence>
<feature type="compositionally biased region" description="Polar residues" evidence="6">
    <location>
        <begin position="36"/>
        <end position="55"/>
    </location>
</feature>
<dbReference type="AlphaFoldDB" id="A0A8T1V8D8"/>
<dbReference type="GO" id="GO:0005524">
    <property type="term" value="F:ATP binding"/>
    <property type="evidence" value="ECO:0007669"/>
    <property type="project" value="InterPro"/>
</dbReference>
<evidence type="ECO:0000259" key="7">
    <source>
        <dbReference type="Pfam" id="PF00005"/>
    </source>
</evidence>